<dbReference type="RefSeq" id="XP_008727741.1">
    <property type="nucleotide sequence ID" value="XM_008729519.1"/>
</dbReference>
<dbReference type="EMBL" id="KB822705">
    <property type="protein sequence ID" value="ETI23386.1"/>
    <property type="molecule type" value="Genomic_DNA"/>
</dbReference>
<evidence type="ECO:0000259" key="2">
    <source>
        <dbReference type="Pfam" id="PF20237"/>
    </source>
</evidence>
<dbReference type="Proteomes" id="UP000030678">
    <property type="component" value="Unassembled WGS sequence"/>
</dbReference>
<feature type="region of interest" description="Disordered" evidence="1">
    <location>
        <begin position="1"/>
        <end position="22"/>
    </location>
</feature>
<accession>V9D9P2</accession>
<feature type="domain" description="DUF6594" evidence="2">
    <location>
        <begin position="401"/>
        <end position="534"/>
    </location>
</feature>
<dbReference type="GeneID" id="19983680"/>
<feature type="compositionally biased region" description="Pro residues" evidence="1">
    <location>
        <begin position="379"/>
        <end position="392"/>
    </location>
</feature>
<dbReference type="VEuPathDB" id="FungiDB:G647_05187"/>
<feature type="region of interest" description="Disordered" evidence="1">
    <location>
        <begin position="530"/>
        <end position="571"/>
    </location>
</feature>
<feature type="compositionally biased region" description="Polar residues" evidence="1">
    <location>
        <begin position="247"/>
        <end position="258"/>
    </location>
</feature>
<evidence type="ECO:0000313" key="4">
    <source>
        <dbReference type="Proteomes" id="UP000030678"/>
    </source>
</evidence>
<dbReference type="Pfam" id="PF20237">
    <property type="entry name" value="DUF6594"/>
    <property type="match status" value="1"/>
</dbReference>
<dbReference type="OrthoDB" id="5416037at2759"/>
<sequence length="571" mass="62812">MAATVGPIELPTGRRSYYNTSTPVDIHDPNWIPVLDGTAYKPLLSPTEKEVFQPQPPASFSLFPSQPNSPKPRPGFSHAYSKSSMAPESVASDSDSRSQSALDSVEPLPSIPNHIQYAQDASRGHNRQTTSTTAGSNEEKNSAGADTQRDMVSTPSIEDNENASVVDDRASSRQSQPMEQMVESTVNPSIRSSMTSAKRNTVLPPTSKYNRKPMASATGSTPGRPSLVPSLPQTPQESPRLLPSVPAASTTFNPTQHLPSPKIPPFELAQYPDPSPRLQAAKSTASERRQRALHSHPSNVSLRSQRNSSSDDAELIPKQPPVRNRSRKSTDSRATTPRSTIYESQIPTPAPTTPLPQLPPEAHMQSRRPSTRDNGSHRPPQPPIEEPLPPTMPSFRPFDHARVASFMTEKNTIVLRRFDDVHARLLLSLQDEISQLEQELEKLENPTSSGSVSERMLAKTRILRELRKVVAEYDHLFNTWSKMQANPASEATTKQLKQWLSKPGTNAEAGLGISTQQNLQWLEKTKDLSSIELGDEENARSIHQEKPQTEDGQRSGGGGFMAFFGCAGRRK</sequence>
<feature type="compositionally biased region" description="Low complexity" evidence="1">
    <location>
        <begin position="561"/>
        <end position="571"/>
    </location>
</feature>
<organism evidence="3 4">
    <name type="scientific">Cladophialophora carrionii CBS 160.54</name>
    <dbReference type="NCBI Taxonomy" id="1279043"/>
    <lineage>
        <taxon>Eukaryota</taxon>
        <taxon>Fungi</taxon>
        <taxon>Dikarya</taxon>
        <taxon>Ascomycota</taxon>
        <taxon>Pezizomycotina</taxon>
        <taxon>Eurotiomycetes</taxon>
        <taxon>Chaetothyriomycetidae</taxon>
        <taxon>Chaetothyriales</taxon>
        <taxon>Herpotrichiellaceae</taxon>
        <taxon>Cladophialophora</taxon>
    </lineage>
</organism>
<proteinExistence type="predicted"/>
<feature type="compositionally biased region" description="Polar residues" evidence="1">
    <location>
        <begin position="172"/>
        <end position="208"/>
    </location>
</feature>
<feature type="compositionally biased region" description="Polar residues" evidence="1">
    <location>
        <begin position="332"/>
        <end position="346"/>
    </location>
</feature>
<reference evidence="3 4" key="1">
    <citation type="submission" date="2013-03" db="EMBL/GenBank/DDBJ databases">
        <title>The Genome Sequence of Cladophialophora carrionii CBS 160.54.</title>
        <authorList>
            <consortium name="The Broad Institute Genomics Platform"/>
            <person name="Cuomo C."/>
            <person name="de Hoog S."/>
            <person name="Gorbushina A."/>
            <person name="Walker B."/>
            <person name="Young S.K."/>
            <person name="Zeng Q."/>
            <person name="Gargeya S."/>
            <person name="Fitzgerald M."/>
            <person name="Haas B."/>
            <person name="Abouelleil A."/>
            <person name="Allen A.W."/>
            <person name="Alvarado L."/>
            <person name="Arachchi H.M."/>
            <person name="Berlin A.M."/>
            <person name="Chapman S.B."/>
            <person name="Gainer-Dewar J."/>
            <person name="Goldberg J."/>
            <person name="Griggs A."/>
            <person name="Gujja S."/>
            <person name="Hansen M."/>
            <person name="Howarth C."/>
            <person name="Imamovic A."/>
            <person name="Ireland A."/>
            <person name="Larimer J."/>
            <person name="McCowan C."/>
            <person name="Murphy C."/>
            <person name="Pearson M."/>
            <person name="Poon T.W."/>
            <person name="Priest M."/>
            <person name="Roberts A."/>
            <person name="Saif S."/>
            <person name="Shea T."/>
            <person name="Sisk P."/>
            <person name="Sykes S."/>
            <person name="Wortman J."/>
            <person name="Nusbaum C."/>
            <person name="Birren B."/>
        </authorList>
    </citation>
    <scope>NUCLEOTIDE SEQUENCE [LARGE SCALE GENOMIC DNA]</scope>
    <source>
        <strain evidence="3 4">CBS 160.54</strain>
    </source>
</reference>
<evidence type="ECO:0000313" key="3">
    <source>
        <dbReference type="EMBL" id="ETI23386.1"/>
    </source>
</evidence>
<evidence type="ECO:0000256" key="1">
    <source>
        <dbReference type="SAM" id="MobiDB-lite"/>
    </source>
</evidence>
<feature type="region of interest" description="Disordered" evidence="1">
    <location>
        <begin position="49"/>
        <end position="394"/>
    </location>
</feature>
<gene>
    <name evidence="3" type="ORF">G647_05187</name>
</gene>
<dbReference type="InterPro" id="IPR046529">
    <property type="entry name" value="DUF6594"/>
</dbReference>
<feature type="compositionally biased region" description="Polar residues" evidence="1">
    <location>
        <begin position="296"/>
        <end position="310"/>
    </location>
</feature>
<dbReference type="AlphaFoldDB" id="V9D9P2"/>
<feature type="compositionally biased region" description="Basic and acidic residues" evidence="1">
    <location>
        <begin position="537"/>
        <end position="553"/>
    </location>
</feature>
<feature type="compositionally biased region" description="Pro residues" evidence="1">
    <location>
        <begin position="348"/>
        <end position="359"/>
    </location>
</feature>
<dbReference type="HOGENOM" id="CLU_470901_0_0_1"/>
<feature type="compositionally biased region" description="Low complexity" evidence="1">
    <location>
        <begin position="89"/>
        <end position="105"/>
    </location>
</feature>
<feature type="compositionally biased region" description="Polar residues" evidence="1">
    <location>
        <begin position="127"/>
        <end position="136"/>
    </location>
</feature>
<name>V9D9P2_9EURO</name>
<protein>
    <recommendedName>
        <fullName evidence="2">DUF6594 domain-containing protein</fullName>
    </recommendedName>
</protein>